<dbReference type="AlphaFoldDB" id="A0A381PZX1"/>
<feature type="transmembrane region" description="Helical" evidence="1">
    <location>
        <begin position="83"/>
        <end position="106"/>
    </location>
</feature>
<name>A0A381PZX1_9ZZZZ</name>
<reference evidence="2" key="1">
    <citation type="submission" date="2018-05" db="EMBL/GenBank/DDBJ databases">
        <authorList>
            <person name="Lanie J.A."/>
            <person name="Ng W.-L."/>
            <person name="Kazmierczak K.M."/>
            <person name="Andrzejewski T.M."/>
            <person name="Davidsen T.M."/>
            <person name="Wayne K.J."/>
            <person name="Tettelin H."/>
            <person name="Glass J.I."/>
            <person name="Rusch D."/>
            <person name="Podicherti R."/>
            <person name="Tsui H.-C.T."/>
            <person name="Winkler M.E."/>
        </authorList>
    </citation>
    <scope>NUCLEOTIDE SEQUENCE</scope>
</reference>
<keyword evidence="1" id="KW-1133">Transmembrane helix</keyword>
<feature type="transmembrane region" description="Helical" evidence="1">
    <location>
        <begin position="21"/>
        <end position="45"/>
    </location>
</feature>
<evidence type="ECO:0000313" key="2">
    <source>
        <dbReference type="EMBL" id="SUZ72592.1"/>
    </source>
</evidence>
<sequence>MVQVSIPVPARRFGETFRSDAWWLQPLVVAFGLGLFIVYSTWAAFQGEYYHAGSYLSPFYSPELFGESSHAWLGTKPTAWPVWLPWSPAFLILGIPVGFRLTCYYYRGAYYKAFWADPPNCAVGELRESYLGERSFPLIIQNVHRYFLYLALMFIMILAYDAWKGLWFTDPVTGITSFGIGVGSLVLILNVTLLGGYTFGCHSLRHLVGGCVDKLSHMNRLRQSTYDCVSCLNQRHMLWAWMSLVWVGFTDFYIRMCAMGAWTDFRLL</sequence>
<keyword evidence="1" id="KW-0812">Transmembrane</keyword>
<dbReference type="EMBL" id="UINC01001151">
    <property type="protein sequence ID" value="SUZ72592.1"/>
    <property type="molecule type" value="Genomic_DNA"/>
</dbReference>
<organism evidence="2">
    <name type="scientific">marine metagenome</name>
    <dbReference type="NCBI Taxonomy" id="408172"/>
    <lineage>
        <taxon>unclassified sequences</taxon>
        <taxon>metagenomes</taxon>
        <taxon>ecological metagenomes</taxon>
    </lineage>
</organism>
<keyword evidence="1" id="KW-0472">Membrane</keyword>
<feature type="transmembrane region" description="Helical" evidence="1">
    <location>
        <begin position="175"/>
        <end position="197"/>
    </location>
</feature>
<protein>
    <recommendedName>
        <fullName evidence="3">Succinate dehydrogenase</fullName>
    </recommendedName>
</protein>
<proteinExistence type="predicted"/>
<accession>A0A381PZX1</accession>
<evidence type="ECO:0000256" key="1">
    <source>
        <dbReference type="SAM" id="Phobius"/>
    </source>
</evidence>
<gene>
    <name evidence="2" type="ORF">METZ01_LOCUS25446</name>
</gene>
<feature type="transmembrane region" description="Helical" evidence="1">
    <location>
        <begin position="238"/>
        <end position="262"/>
    </location>
</feature>
<feature type="transmembrane region" description="Helical" evidence="1">
    <location>
        <begin position="146"/>
        <end position="163"/>
    </location>
</feature>
<evidence type="ECO:0008006" key="3">
    <source>
        <dbReference type="Google" id="ProtNLM"/>
    </source>
</evidence>